<gene>
    <name evidence="1" type="ORF">C2E20_2102</name>
</gene>
<proteinExistence type="predicted"/>
<organism evidence="1 2">
    <name type="scientific">Micractinium conductrix</name>
    <dbReference type="NCBI Taxonomy" id="554055"/>
    <lineage>
        <taxon>Eukaryota</taxon>
        <taxon>Viridiplantae</taxon>
        <taxon>Chlorophyta</taxon>
        <taxon>core chlorophytes</taxon>
        <taxon>Trebouxiophyceae</taxon>
        <taxon>Chlorellales</taxon>
        <taxon>Chlorellaceae</taxon>
        <taxon>Chlorella clade</taxon>
        <taxon>Micractinium</taxon>
    </lineage>
</organism>
<reference evidence="1 2" key="1">
    <citation type="journal article" date="2018" name="Plant J.">
        <title>Genome sequences of Chlorella sorokiniana UTEX 1602 and Micractinium conductrix SAG 241.80: implications to maltose excretion by a green alga.</title>
        <authorList>
            <person name="Arriola M.B."/>
            <person name="Velmurugan N."/>
            <person name="Zhang Y."/>
            <person name="Plunkett M.H."/>
            <person name="Hondzo H."/>
            <person name="Barney B.M."/>
        </authorList>
    </citation>
    <scope>NUCLEOTIDE SEQUENCE [LARGE SCALE GENOMIC DNA]</scope>
    <source>
        <strain evidence="1 2">SAG 241.80</strain>
    </source>
</reference>
<dbReference type="EMBL" id="LHPF02000004">
    <property type="protein sequence ID" value="PSC74719.1"/>
    <property type="molecule type" value="Genomic_DNA"/>
</dbReference>
<evidence type="ECO:0000313" key="2">
    <source>
        <dbReference type="Proteomes" id="UP000239649"/>
    </source>
</evidence>
<dbReference type="AlphaFoldDB" id="A0A2P6VKW0"/>
<keyword evidence="2" id="KW-1185">Reference proteome</keyword>
<protein>
    <submittedName>
        <fullName evidence="1">Serine threonine-kinase TNNI3K</fullName>
    </submittedName>
</protein>
<name>A0A2P6VKW0_9CHLO</name>
<sequence length="72" mass="8411">MGHTEVMDFIDKNGGRQDQGQVLVQDHVPKVKDFYQKECWAHHPKPHQEYIDARKKQDEALLAERNKLVPGM</sequence>
<comment type="caution">
    <text evidence="1">The sequence shown here is derived from an EMBL/GenBank/DDBJ whole genome shotgun (WGS) entry which is preliminary data.</text>
</comment>
<dbReference type="GO" id="GO:0016301">
    <property type="term" value="F:kinase activity"/>
    <property type="evidence" value="ECO:0007669"/>
    <property type="project" value="UniProtKB-KW"/>
</dbReference>
<dbReference type="Proteomes" id="UP000239649">
    <property type="component" value="Unassembled WGS sequence"/>
</dbReference>
<dbReference type="OrthoDB" id="71307at2759"/>
<dbReference type="STRING" id="554055.A0A2P6VKW0"/>
<accession>A0A2P6VKW0</accession>
<evidence type="ECO:0000313" key="1">
    <source>
        <dbReference type="EMBL" id="PSC74719.1"/>
    </source>
</evidence>